<dbReference type="SUPFAM" id="SSF50978">
    <property type="entry name" value="WD40 repeat-like"/>
    <property type="match status" value="1"/>
</dbReference>
<sequence>MSGKFVRASKYRHVYGQVAKKERQYENIRLTNNAWDSNLIKVNPKFISVNWNSSGGGAFAVIPLNEVGKAPDQVPLFRGHTAHVLDTDFDPFNDNVIASGSDDGKIGIWEIPEDYSFHHYTNSENEPKDVQPKKFLTGHGRKVGHVLFHPTARNVLASSSLDHTVRIWDVESGKELFTLKHPDMVTSMSFSFSGSHLATVSRDKKLRVWDIRAEKVVSEGQAHTGAKNQRVVWLGNSDRLATTGFSKLSDRQIGIWDAFNLEKGDLGGFYTVDQSSGILMPFFDDSNKILYLVGKGDGNIRYYEFQNDELFELSEFQSVDPQRGFAAAPRRAVSVKDNEVLKAYKTVNDHCIEPISFYVPRKSDSFQEDIYPDAPSGTAALTADEWVSKKSVDGPILLNMSSLYNGSEPVLKPAEKPISAADKSSSPLPASNSEKDSEKEKIAKVSTKEEQTKLAEVSQTQSSSAANVSGSPESASSTLPSDANGALKEDRSVDKLLKKSSQLDSVNGAEDPSKETSGWDEEDDEIEVVKFERTDRNAADSTKSSSKGLKTENKSEAEKPKAEPKTPDLKSNASSPKPESSDHKLKEQEASQQKLEAVSPATLQRKPEATETKTQATETKTASNQENHLEKETLGAKANPAKAEQASSAPKSLGLKQSVEKLSDLVLQLDRVVADLRQSNLDKDNRLKDLEEKIEQLVKARS</sequence>
<keyword evidence="4 9" id="KW-0677">Repeat</keyword>
<feature type="compositionally biased region" description="Basic and acidic residues" evidence="11">
    <location>
        <begin position="433"/>
        <end position="453"/>
    </location>
</feature>
<organism evidence="13 14">
    <name type="scientific">Lachancea quebecensis</name>
    <dbReference type="NCBI Taxonomy" id="1654605"/>
    <lineage>
        <taxon>Eukaryota</taxon>
        <taxon>Fungi</taxon>
        <taxon>Dikarya</taxon>
        <taxon>Ascomycota</taxon>
        <taxon>Saccharomycotina</taxon>
        <taxon>Saccharomycetes</taxon>
        <taxon>Saccharomycetales</taxon>
        <taxon>Saccharomycetaceae</taxon>
        <taxon>Lachancea</taxon>
    </lineage>
</organism>
<proteinExistence type="inferred from homology"/>
<evidence type="ECO:0000256" key="6">
    <source>
        <dbReference type="ARBA" id="ARBA00023203"/>
    </source>
</evidence>
<feature type="repeat" description="WD" evidence="8">
    <location>
        <begin position="136"/>
        <end position="178"/>
    </location>
</feature>
<name>A0A0P1KLF7_9SACH</name>
<reference evidence="14" key="1">
    <citation type="submission" date="2015-10" db="EMBL/GenBank/DDBJ databases">
        <authorList>
            <person name="Devillers H."/>
        </authorList>
    </citation>
    <scope>NUCLEOTIDE SEQUENCE [LARGE SCALE GENOMIC DNA]</scope>
</reference>
<keyword evidence="5 10" id="KW-0175">Coiled coil</keyword>
<dbReference type="SMART" id="SM01167">
    <property type="entry name" value="DUF1900"/>
    <property type="match status" value="1"/>
</dbReference>
<dbReference type="GO" id="GO:0051015">
    <property type="term" value="F:actin filament binding"/>
    <property type="evidence" value="ECO:0007669"/>
    <property type="project" value="TreeGrafter"/>
</dbReference>
<dbReference type="GO" id="GO:0007015">
    <property type="term" value="P:actin filament organization"/>
    <property type="evidence" value="ECO:0007669"/>
    <property type="project" value="TreeGrafter"/>
</dbReference>
<feature type="compositionally biased region" description="Polar residues" evidence="11">
    <location>
        <begin position="539"/>
        <end position="548"/>
    </location>
</feature>
<dbReference type="Pfam" id="PF16300">
    <property type="entry name" value="WD40_4"/>
    <property type="match status" value="1"/>
</dbReference>
<feature type="compositionally biased region" description="Low complexity" evidence="11">
    <location>
        <begin position="612"/>
        <end position="622"/>
    </location>
</feature>
<dbReference type="OrthoDB" id="1850764at2759"/>
<dbReference type="AlphaFoldDB" id="A0A0P1KLF7"/>
<evidence type="ECO:0000256" key="5">
    <source>
        <dbReference type="ARBA" id="ARBA00023054"/>
    </source>
</evidence>
<dbReference type="PRINTS" id="PR00320">
    <property type="entry name" value="GPROTEINBRPT"/>
</dbReference>
<keyword evidence="14" id="KW-1185">Reference proteome</keyword>
<comment type="subunit">
    <text evidence="7">Binds to F-actin.</text>
</comment>
<gene>
    <name evidence="13" type="ORF">LAQU0_S01e01222g</name>
</gene>
<dbReference type="Pfam" id="PF00400">
    <property type="entry name" value="WD40"/>
    <property type="match status" value="3"/>
</dbReference>
<keyword evidence="3 8" id="KW-0853">WD repeat</keyword>
<dbReference type="InterPro" id="IPR020472">
    <property type="entry name" value="WD40_PAC1"/>
</dbReference>
<dbReference type="InterPro" id="IPR015505">
    <property type="entry name" value="Coronin"/>
</dbReference>
<feature type="domain" description="DUF1899" evidence="12">
    <location>
        <begin position="4"/>
        <end position="68"/>
    </location>
</feature>
<dbReference type="PROSITE" id="PS50294">
    <property type="entry name" value="WD_REPEATS_REGION"/>
    <property type="match status" value="3"/>
</dbReference>
<keyword evidence="2" id="KW-0597">Phosphoprotein</keyword>
<dbReference type="PANTHER" id="PTHR10856">
    <property type="entry name" value="CORONIN"/>
    <property type="match status" value="1"/>
</dbReference>
<comment type="similarity">
    <text evidence="1 9">Belongs to the WD repeat coronin family.</text>
</comment>
<dbReference type="SMART" id="SM00320">
    <property type="entry name" value="WD40"/>
    <property type="match status" value="4"/>
</dbReference>
<feature type="coiled-coil region" evidence="10">
    <location>
        <begin position="673"/>
        <end position="700"/>
    </location>
</feature>
<evidence type="ECO:0000313" key="13">
    <source>
        <dbReference type="EMBL" id="CUS20199.1"/>
    </source>
</evidence>
<dbReference type="PROSITE" id="PS50082">
    <property type="entry name" value="WD_REPEATS_2"/>
    <property type="match status" value="3"/>
</dbReference>
<dbReference type="GO" id="GO:0030479">
    <property type="term" value="C:actin cortical patch"/>
    <property type="evidence" value="ECO:0007669"/>
    <property type="project" value="UniProtKB-ARBA"/>
</dbReference>
<feature type="repeat" description="WD" evidence="8">
    <location>
        <begin position="77"/>
        <end position="111"/>
    </location>
</feature>
<evidence type="ECO:0000313" key="14">
    <source>
        <dbReference type="Proteomes" id="UP000236544"/>
    </source>
</evidence>
<dbReference type="InterPro" id="IPR015048">
    <property type="entry name" value="DUF1899"/>
</dbReference>
<evidence type="ECO:0000256" key="3">
    <source>
        <dbReference type="ARBA" id="ARBA00022574"/>
    </source>
</evidence>
<dbReference type="InterPro" id="IPR036322">
    <property type="entry name" value="WD40_repeat_dom_sf"/>
</dbReference>
<dbReference type="EMBL" id="LN890560">
    <property type="protein sequence ID" value="CUS20199.1"/>
    <property type="molecule type" value="Genomic_DNA"/>
</dbReference>
<evidence type="ECO:0000256" key="8">
    <source>
        <dbReference type="PROSITE-ProRule" id="PRU00221"/>
    </source>
</evidence>
<evidence type="ECO:0000256" key="1">
    <source>
        <dbReference type="ARBA" id="ARBA00009482"/>
    </source>
</evidence>
<dbReference type="InterPro" id="IPR015943">
    <property type="entry name" value="WD40/YVTN_repeat-like_dom_sf"/>
</dbReference>
<dbReference type="FunFam" id="2.130.10.10:FF:000197">
    <property type="entry name" value="Coronin"/>
    <property type="match status" value="1"/>
</dbReference>
<keyword evidence="6" id="KW-0009">Actin-binding</keyword>
<dbReference type="PROSITE" id="PS00678">
    <property type="entry name" value="WD_REPEATS_1"/>
    <property type="match status" value="3"/>
</dbReference>
<feature type="compositionally biased region" description="Polar residues" evidence="11">
    <location>
        <begin position="569"/>
        <end position="578"/>
    </location>
</feature>
<dbReference type="Proteomes" id="UP000236544">
    <property type="component" value="Unassembled WGS sequence"/>
</dbReference>
<feature type="compositionally biased region" description="Basic and acidic residues" evidence="11">
    <location>
        <begin position="579"/>
        <end position="589"/>
    </location>
</feature>
<feature type="compositionally biased region" description="Polar residues" evidence="11">
    <location>
        <begin position="422"/>
        <end position="432"/>
    </location>
</feature>
<feature type="compositionally biased region" description="Basic and acidic residues" evidence="11">
    <location>
        <begin position="487"/>
        <end position="497"/>
    </location>
</feature>
<evidence type="ECO:0000256" key="4">
    <source>
        <dbReference type="ARBA" id="ARBA00022737"/>
    </source>
</evidence>
<evidence type="ECO:0000256" key="2">
    <source>
        <dbReference type="ARBA" id="ARBA00022553"/>
    </source>
</evidence>
<feature type="compositionally biased region" description="Polar residues" evidence="11">
    <location>
        <begin position="457"/>
        <end position="481"/>
    </location>
</feature>
<dbReference type="InterPro" id="IPR019775">
    <property type="entry name" value="WD40_repeat_CS"/>
</dbReference>
<feature type="compositionally biased region" description="Basic and acidic residues" evidence="11">
    <location>
        <begin position="527"/>
        <end position="538"/>
    </location>
</feature>
<protein>
    <recommendedName>
        <fullName evidence="9">Coronin</fullName>
    </recommendedName>
</protein>
<dbReference type="SMART" id="SM01166">
    <property type="entry name" value="DUF1899"/>
    <property type="match status" value="1"/>
</dbReference>
<evidence type="ECO:0000256" key="9">
    <source>
        <dbReference type="RuleBase" id="RU280818"/>
    </source>
</evidence>
<accession>A0A0P1KLF7</accession>
<dbReference type="Pfam" id="PF08953">
    <property type="entry name" value="DUF1899"/>
    <property type="match status" value="1"/>
</dbReference>
<evidence type="ECO:0000259" key="12">
    <source>
        <dbReference type="SMART" id="SM01166"/>
    </source>
</evidence>
<evidence type="ECO:0000256" key="7">
    <source>
        <dbReference type="ARBA" id="ARBA00062568"/>
    </source>
</evidence>
<evidence type="ECO:0000256" key="11">
    <source>
        <dbReference type="SAM" id="MobiDB-lite"/>
    </source>
</evidence>
<feature type="compositionally biased region" description="Basic and acidic residues" evidence="11">
    <location>
        <begin position="549"/>
        <end position="568"/>
    </location>
</feature>
<feature type="region of interest" description="Disordered" evidence="11">
    <location>
        <begin position="416"/>
        <end position="653"/>
    </location>
</feature>
<evidence type="ECO:0000256" key="10">
    <source>
        <dbReference type="SAM" id="Coils"/>
    </source>
</evidence>
<dbReference type="InterPro" id="IPR001680">
    <property type="entry name" value="WD40_rpt"/>
</dbReference>
<dbReference type="Gene3D" id="2.130.10.10">
    <property type="entry name" value="YVTN repeat-like/Quinoprotein amine dehydrogenase"/>
    <property type="match status" value="1"/>
</dbReference>
<dbReference type="PANTHER" id="PTHR10856:SF0">
    <property type="entry name" value="CORONIN"/>
    <property type="match status" value="1"/>
</dbReference>
<feature type="repeat" description="WD" evidence="8">
    <location>
        <begin position="178"/>
        <end position="219"/>
    </location>
</feature>